<gene>
    <name evidence="3" type="ORF">C7R93_27115</name>
</gene>
<dbReference type="Gene3D" id="3.10.129.10">
    <property type="entry name" value="Hotdog Thioesterase"/>
    <property type="match status" value="1"/>
</dbReference>
<name>A0A2P7UK16_9BACL</name>
<organism evidence="3 4">
    <name type="scientific">Brevibacillus fortis</name>
    <dbReference type="NCBI Taxonomy" id="2126352"/>
    <lineage>
        <taxon>Bacteria</taxon>
        <taxon>Bacillati</taxon>
        <taxon>Bacillota</taxon>
        <taxon>Bacilli</taxon>
        <taxon>Bacillales</taxon>
        <taxon>Paenibacillaceae</taxon>
        <taxon>Brevibacillus</taxon>
    </lineage>
</organism>
<dbReference type="GO" id="GO:0047617">
    <property type="term" value="F:fatty acyl-CoA hydrolase activity"/>
    <property type="evidence" value="ECO:0007669"/>
    <property type="project" value="TreeGrafter"/>
</dbReference>
<dbReference type="EMBL" id="PXZM01000050">
    <property type="protein sequence ID" value="PSJ87265.1"/>
    <property type="molecule type" value="Genomic_DNA"/>
</dbReference>
<dbReference type="InterPro" id="IPR006684">
    <property type="entry name" value="YbgC/YbaW"/>
</dbReference>
<proteinExistence type="inferred from homology"/>
<dbReference type="InterPro" id="IPR029069">
    <property type="entry name" value="HotDog_dom_sf"/>
</dbReference>
<dbReference type="NCBIfam" id="TIGR00051">
    <property type="entry name" value="YbgC/FadM family acyl-CoA thioesterase"/>
    <property type="match status" value="1"/>
</dbReference>
<dbReference type="AlphaFoldDB" id="A0A2P7UK16"/>
<dbReference type="RefSeq" id="WP_106841753.1">
    <property type="nucleotide sequence ID" value="NZ_JARMEZ010000003.1"/>
</dbReference>
<dbReference type="Pfam" id="PF13279">
    <property type="entry name" value="4HBT_2"/>
    <property type="match status" value="1"/>
</dbReference>
<dbReference type="PANTHER" id="PTHR31793:SF27">
    <property type="entry name" value="NOVEL THIOESTERASE SUPERFAMILY DOMAIN AND SAPOSIN A-TYPE DOMAIN CONTAINING PROTEIN (0610012H03RIK)"/>
    <property type="match status" value="1"/>
</dbReference>
<dbReference type="InterPro" id="IPR008272">
    <property type="entry name" value="HB-CoA_thioesterase_AS"/>
</dbReference>
<evidence type="ECO:0000256" key="2">
    <source>
        <dbReference type="ARBA" id="ARBA00022801"/>
    </source>
</evidence>
<dbReference type="PIRSF" id="PIRSF003230">
    <property type="entry name" value="YbgC"/>
    <property type="match status" value="1"/>
</dbReference>
<dbReference type="OrthoDB" id="9800856at2"/>
<comment type="similarity">
    <text evidence="1">Belongs to the 4-hydroxybenzoyl-CoA thioesterase family.</text>
</comment>
<evidence type="ECO:0000256" key="1">
    <source>
        <dbReference type="ARBA" id="ARBA00005953"/>
    </source>
</evidence>
<keyword evidence="4" id="KW-1185">Reference proteome</keyword>
<protein>
    <submittedName>
        <fullName evidence="3">Acyl-CoA thioesterase</fullName>
    </submittedName>
</protein>
<reference evidence="3 4" key="1">
    <citation type="submission" date="2018-03" db="EMBL/GenBank/DDBJ databases">
        <title>Brevisbacillus phylogenomics.</title>
        <authorList>
            <person name="Dunlap C."/>
        </authorList>
    </citation>
    <scope>NUCLEOTIDE SEQUENCE [LARGE SCALE GENOMIC DNA]</scope>
    <source>
        <strain evidence="3 4">NRRL NRS-1210</strain>
    </source>
</reference>
<dbReference type="SUPFAM" id="SSF54637">
    <property type="entry name" value="Thioesterase/thiol ester dehydrase-isomerase"/>
    <property type="match status" value="1"/>
</dbReference>
<dbReference type="PROSITE" id="PS01328">
    <property type="entry name" value="4HBCOA_THIOESTERASE"/>
    <property type="match status" value="1"/>
</dbReference>
<accession>A0A2P7UK16</accession>
<dbReference type="PANTHER" id="PTHR31793">
    <property type="entry name" value="4-HYDROXYBENZOYL-COA THIOESTERASE FAMILY MEMBER"/>
    <property type="match status" value="1"/>
</dbReference>
<sequence>MTPIIHSHRLRVRYGETDQMGVVYHTNYLNWFEVGRTELIRHAGITYRELEEKGVLLPVTDANISYKQPARYDDEVEIRTRVKEFSPVRLTFAYEIVRLSDQQLLVSGETMHVFTNTALRPIRLSRAEPDIYDWLDSQHKGGE</sequence>
<dbReference type="Proteomes" id="UP000240419">
    <property type="component" value="Unassembled WGS sequence"/>
</dbReference>
<dbReference type="CDD" id="cd00586">
    <property type="entry name" value="4HBT"/>
    <property type="match status" value="1"/>
</dbReference>
<evidence type="ECO:0000313" key="4">
    <source>
        <dbReference type="Proteomes" id="UP000240419"/>
    </source>
</evidence>
<keyword evidence="2" id="KW-0378">Hydrolase</keyword>
<dbReference type="InterPro" id="IPR050563">
    <property type="entry name" value="4-hydroxybenzoyl-CoA_TE"/>
</dbReference>
<comment type="caution">
    <text evidence="3">The sequence shown here is derived from an EMBL/GenBank/DDBJ whole genome shotgun (WGS) entry which is preliminary data.</text>
</comment>
<evidence type="ECO:0000313" key="3">
    <source>
        <dbReference type="EMBL" id="PSJ87265.1"/>
    </source>
</evidence>